<accession>A0A1X2G372</accession>
<dbReference type="SUPFAM" id="SSF51126">
    <property type="entry name" value="Pectin lyase-like"/>
    <property type="match status" value="1"/>
</dbReference>
<dbReference type="STRING" id="101127.A0A1X2G372"/>
<protein>
    <recommendedName>
        <fullName evidence="3">Pectate lyase superfamily protein domain-containing protein</fullName>
    </recommendedName>
</protein>
<sequence>MDKFGCFVHHALQSFEQLSFQNQQQAIVYPYQPMEQQQASKLVFPDPQTGHLMYQEYNDGDKIIDFSSVGFLEGRSAIPTSNGLLNLPTIIVYPKMQGTDQTDEIQQAIDTVGGYPARKDGLRGVVHFARGTYRLKSCLHIQTSGIILQGAKDGDTVFENKGEMNTLIKVRGGANVLAKKRAPITDATVPVGSQEIHVKHAVKRYNVGDLVVVAVQFNATWVKDIGMDVIHPKGDTSKNNGWRPGRLEHLRTITAIWRRLRGIVHFASGEPYWDRKLAVCG</sequence>
<organism evidence="1 2">
    <name type="scientific">Hesseltinella vesiculosa</name>
    <dbReference type="NCBI Taxonomy" id="101127"/>
    <lineage>
        <taxon>Eukaryota</taxon>
        <taxon>Fungi</taxon>
        <taxon>Fungi incertae sedis</taxon>
        <taxon>Mucoromycota</taxon>
        <taxon>Mucoromycotina</taxon>
        <taxon>Mucoromycetes</taxon>
        <taxon>Mucorales</taxon>
        <taxon>Cunninghamellaceae</taxon>
        <taxon>Hesseltinella</taxon>
    </lineage>
</organism>
<dbReference type="InterPro" id="IPR012334">
    <property type="entry name" value="Pectin_lyas_fold"/>
</dbReference>
<dbReference type="OrthoDB" id="509690at2759"/>
<dbReference type="InterPro" id="IPR011050">
    <property type="entry name" value="Pectin_lyase_fold/virulence"/>
</dbReference>
<gene>
    <name evidence="1" type="ORF">DM01DRAFT_1340694</name>
</gene>
<dbReference type="Gene3D" id="2.160.20.10">
    <property type="entry name" value="Single-stranded right-handed beta-helix, Pectin lyase-like"/>
    <property type="match status" value="1"/>
</dbReference>
<reference evidence="1 2" key="1">
    <citation type="submission" date="2016-07" db="EMBL/GenBank/DDBJ databases">
        <title>Pervasive Adenine N6-methylation of Active Genes in Fungi.</title>
        <authorList>
            <consortium name="DOE Joint Genome Institute"/>
            <person name="Mondo S.J."/>
            <person name="Dannebaum R.O."/>
            <person name="Kuo R.C."/>
            <person name="Labutti K."/>
            <person name="Haridas S."/>
            <person name="Kuo A."/>
            <person name="Salamov A."/>
            <person name="Ahrendt S.R."/>
            <person name="Lipzen A."/>
            <person name="Sullivan W."/>
            <person name="Andreopoulos W.B."/>
            <person name="Clum A."/>
            <person name="Lindquist E."/>
            <person name="Daum C."/>
            <person name="Ramamoorthy G.K."/>
            <person name="Gryganskyi A."/>
            <person name="Culley D."/>
            <person name="Magnuson J.K."/>
            <person name="James T.Y."/>
            <person name="O'Malley M.A."/>
            <person name="Stajich J.E."/>
            <person name="Spatafora J.W."/>
            <person name="Visel A."/>
            <person name="Grigoriev I.V."/>
        </authorList>
    </citation>
    <scope>NUCLEOTIDE SEQUENCE [LARGE SCALE GENOMIC DNA]</scope>
    <source>
        <strain evidence="1 2">NRRL 3301</strain>
    </source>
</reference>
<dbReference type="AlphaFoldDB" id="A0A1X2G372"/>
<name>A0A1X2G372_9FUNG</name>
<keyword evidence="2" id="KW-1185">Reference proteome</keyword>
<evidence type="ECO:0000313" key="1">
    <source>
        <dbReference type="EMBL" id="ORX43528.1"/>
    </source>
</evidence>
<evidence type="ECO:0008006" key="3">
    <source>
        <dbReference type="Google" id="ProtNLM"/>
    </source>
</evidence>
<comment type="caution">
    <text evidence="1">The sequence shown here is derived from an EMBL/GenBank/DDBJ whole genome shotgun (WGS) entry which is preliminary data.</text>
</comment>
<proteinExistence type="predicted"/>
<dbReference type="Proteomes" id="UP000242146">
    <property type="component" value="Unassembled WGS sequence"/>
</dbReference>
<evidence type="ECO:0000313" key="2">
    <source>
        <dbReference type="Proteomes" id="UP000242146"/>
    </source>
</evidence>
<dbReference type="EMBL" id="MCGT01000054">
    <property type="protein sequence ID" value="ORX43528.1"/>
    <property type="molecule type" value="Genomic_DNA"/>
</dbReference>